<evidence type="ECO:0000313" key="2">
    <source>
        <dbReference type="EMBL" id="MXP24574.1"/>
    </source>
</evidence>
<feature type="transmembrane region" description="Helical" evidence="1">
    <location>
        <begin position="6"/>
        <end position="28"/>
    </location>
</feature>
<dbReference type="InterPro" id="IPR013879">
    <property type="entry name" value="DUF1761"/>
</dbReference>
<evidence type="ECO:0000256" key="1">
    <source>
        <dbReference type="SAM" id="Phobius"/>
    </source>
</evidence>
<keyword evidence="3" id="KW-1185">Reference proteome</keyword>
<keyword evidence="1" id="KW-0812">Transmembrane</keyword>
<accession>A0A845A4B2</accession>
<evidence type="ECO:0000313" key="3">
    <source>
        <dbReference type="Proteomes" id="UP000460561"/>
    </source>
</evidence>
<dbReference type="AlphaFoldDB" id="A0A845A4B2"/>
<dbReference type="Proteomes" id="UP000460561">
    <property type="component" value="Unassembled WGS sequence"/>
</dbReference>
<protein>
    <submittedName>
        <fullName evidence="2">DUF1761 family protein</fullName>
    </submittedName>
</protein>
<dbReference type="Pfam" id="PF08570">
    <property type="entry name" value="DUF1761"/>
    <property type="match status" value="1"/>
</dbReference>
<dbReference type="OrthoDB" id="7432713at2"/>
<feature type="transmembrane region" description="Helical" evidence="1">
    <location>
        <begin position="80"/>
        <end position="103"/>
    </location>
</feature>
<comment type="caution">
    <text evidence="2">The sequence shown here is derived from an EMBL/GenBank/DDBJ whole genome shotgun (WGS) entry which is preliminary data.</text>
</comment>
<reference evidence="2 3" key="1">
    <citation type="submission" date="2019-12" db="EMBL/GenBank/DDBJ databases">
        <title>Genomic-based taxomic classification of the family Erythrobacteraceae.</title>
        <authorList>
            <person name="Xu L."/>
        </authorList>
    </citation>
    <scope>NUCLEOTIDE SEQUENCE [LARGE SCALE GENOMIC DNA]</scope>
    <source>
        <strain evidence="2 3">DSM 18604</strain>
    </source>
</reference>
<dbReference type="RefSeq" id="WP_160737799.1">
    <property type="nucleotide sequence ID" value="NZ_WTYQ01000001.1"/>
</dbReference>
<sequence length="133" mass="14817">MGNINILAVFCAAAAFFLFGMVWYGWLFNKAWFKSARMTEADIREGHNMVLILALAFAFELLIALMLGHQFARTMPSPRAMMMISTGFGATIMTPALGINYLFQRKPGKLFAIDAAHLIIGMTLMGLVFLAFR</sequence>
<proteinExistence type="predicted"/>
<dbReference type="EMBL" id="WTYQ01000001">
    <property type="protein sequence ID" value="MXP24574.1"/>
    <property type="molecule type" value="Genomic_DNA"/>
</dbReference>
<keyword evidence="1" id="KW-1133">Transmembrane helix</keyword>
<organism evidence="2 3">
    <name type="scientific">Altericroceibacterium indicum</name>
    <dbReference type="NCBI Taxonomy" id="374177"/>
    <lineage>
        <taxon>Bacteria</taxon>
        <taxon>Pseudomonadati</taxon>
        <taxon>Pseudomonadota</taxon>
        <taxon>Alphaproteobacteria</taxon>
        <taxon>Sphingomonadales</taxon>
        <taxon>Erythrobacteraceae</taxon>
        <taxon>Altericroceibacterium</taxon>
    </lineage>
</organism>
<gene>
    <name evidence="2" type="ORF">GRI39_00720</name>
</gene>
<feature type="transmembrane region" description="Helical" evidence="1">
    <location>
        <begin position="49"/>
        <end position="68"/>
    </location>
</feature>
<keyword evidence="1" id="KW-0472">Membrane</keyword>
<name>A0A845A4B2_9SPHN</name>
<feature type="transmembrane region" description="Helical" evidence="1">
    <location>
        <begin position="110"/>
        <end position="132"/>
    </location>
</feature>